<feature type="region of interest" description="Disordered" evidence="2">
    <location>
        <begin position="133"/>
        <end position="280"/>
    </location>
</feature>
<dbReference type="AlphaFoldDB" id="A0A0K0DER4"/>
<protein>
    <submittedName>
        <fullName evidence="4">Collagen triple helix repeat protein</fullName>
    </submittedName>
</protein>
<dbReference type="PANTHER" id="PTHR24637:SF421">
    <property type="entry name" value="CUTICLE COLLAGEN DPY-2"/>
    <property type="match status" value="1"/>
</dbReference>
<dbReference type="Proteomes" id="UP000035642">
    <property type="component" value="Unassembled WGS sequence"/>
</dbReference>
<evidence type="ECO:0000313" key="3">
    <source>
        <dbReference type="Proteomes" id="UP000035642"/>
    </source>
</evidence>
<accession>A0A0K0DER4</accession>
<keyword evidence="1" id="KW-0677">Repeat</keyword>
<evidence type="ECO:0000313" key="4">
    <source>
        <dbReference type="WBParaSite" id="ACAC_0000938301-mRNA-1"/>
    </source>
</evidence>
<proteinExistence type="predicted"/>
<sequence>MPVLFTTMNRIEEEMEQSRIIYDEMTNLMWKDLTTEREHTRKVRSQPGSNVRAIVAVLELYGASAASEYLEQRVLGAYADLSHLCPVGPKGPPGLRGISGNNGFDGVSGKSVVNGKESDEYVAGACAPCPAGPPGLPGYKGIRGIRGPKGTKGTPGNPGSDGNIGEPGHEGSPGIQGPLGPPGERGAPGEDKAEFTKGVPGLRGEVGLPGMPGDEGLPGERGEDMKPGPLGPPGPMGPTGEPGPDGPPGHKGGIGENGSDAEYCPCPDRSKSGASGARPEVRQGIPAAVGSVYAGANVSGREKVSLAEGGVAVTGDAFKLESYGSAKVPSPGLRGLDHGKPTNAGGPPYEESARVDKRALARSLRQRLLLV</sequence>
<dbReference type="PANTHER" id="PTHR24637">
    <property type="entry name" value="COLLAGEN"/>
    <property type="match status" value="1"/>
</dbReference>
<reference evidence="3" key="1">
    <citation type="submission" date="2012-09" db="EMBL/GenBank/DDBJ databases">
        <authorList>
            <person name="Martin A.A."/>
        </authorList>
    </citation>
    <scope>NUCLEOTIDE SEQUENCE</scope>
</reference>
<dbReference type="InterPro" id="IPR008160">
    <property type="entry name" value="Collagen"/>
</dbReference>
<feature type="region of interest" description="Disordered" evidence="2">
    <location>
        <begin position="328"/>
        <end position="354"/>
    </location>
</feature>
<reference evidence="4" key="2">
    <citation type="submission" date="2017-02" db="UniProtKB">
        <authorList>
            <consortium name="WormBaseParasite"/>
        </authorList>
    </citation>
    <scope>IDENTIFICATION</scope>
</reference>
<name>A0A0K0DER4_ANGCA</name>
<dbReference type="Pfam" id="PF01391">
    <property type="entry name" value="Collagen"/>
    <property type="match status" value="2"/>
</dbReference>
<evidence type="ECO:0000256" key="1">
    <source>
        <dbReference type="ARBA" id="ARBA00022737"/>
    </source>
</evidence>
<keyword evidence="3" id="KW-1185">Reference proteome</keyword>
<evidence type="ECO:0000256" key="2">
    <source>
        <dbReference type="SAM" id="MobiDB-lite"/>
    </source>
</evidence>
<organism evidence="3 4">
    <name type="scientific">Angiostrongylus cantonensis</name>
    <name type="common">Rat lungworm</name>
    <dbReference type="NCBI Taxonomy" id="6313"/>
    <lineage>
        <taxon>Eukaryota</taxon>
        <taxon>Metazoa</taxon>
        <taxon>Ecdysozoa</taxon>
        <taxon>Nematoda</taxon>
        <taxon>Chromadorea</taxon>
        <taxon>Rhabditida</taxon>
        <taxon>Rhabditina</taxon>
        <taxon>Rhabditomorpha</taxon>
        <taxon>Strongyloidea</taxon>
        <taxon>Metastrongylidae</taxon>
        <taxon>Angiostrongylus</taxon>
    </lineage>
</organism>
<dbReference type="STRING" id="6313.A0A0K0DER4"/>
<dbReference type="WBParaSite" id="ACAC_0000938301-mRNA-1">
    <property type="protein sequence ID" value="ACAC_0000938301-mRNA-1"/>
    <property type="gene ID" value="ACAC_0000938301"/>
</dbReference>